<protein>
    <submittedName>
        <fullName evidence="2">Uncharacterized protein</fullName>
    </submittedName>
</protein>
<gene>
    <name evidence="2" type="ORF">niasHT_013730</name>
</gene>
<keyword evidence="3" id="KW-1185">Reference proteome</keyword>
<name>A0ABD2LBV6_9BILA</name>
<dbReference type="AlphaFoldDB" id="A0ABD2LBV6"/>
<dbReference type="Proteomes" id="UP001620626">
    <property type="component" value="Unassembled WGS sequence"/>
</dbReference>
<evidence type="ECO:0000256" key="1">
    <source>
        <dbReference type="SAM" id="MobiDB-lite"/>
    </source>
</evidence>
<feature type="compositionally biased region" description="Acidic residues" evidence="1">
    <location>
        <begin position="224"/>
        <end position="234"/>
    </location>
</feature>
<organism evidence="2 3">
    <name type="scientific">Heterodera trifolii</name>
    <dbReference type="NCBI Taxonomy" id="157864"/>
    <lineage>
        <taxon>Eukaryota</taxon>
        <taxon>Metazoa</taxon>
        <taxon>Ecdysozoa</taxon>
        <taxon>Nematoda</taxon>
        <taxon>Chromadorea</taxon>
        <taxon>Rhabditida</taxon>
        <taxon>Tylenchina</taxon>
        <taxon>Tylenchomorpha</taxon>
        <taxon>Tylenchoidea</taxon>
        <taxon>Heteroderidae</taxon>
        <taxon>Heteroderinae</taxon>
        <taxon>Heterodera</taxon>
    </lineage>
</organism>
<dbReference type="EMBL" id="JBICBT010000465">
    <property type="protein sequence ID" value="KAL3112694.1"/>
    <property type="molecule type" value="Genomic_DNA"/>
</dbReference>
<evidence type="ECO:0000313" key="3">
    <source>
        <dbReference type="Proteomes" id="UP001620626"/>
    </source>
</evidence>
<sequence>MDERQCFFSSSTRLSLLVHPTQQLFCRSSNSGGKTEENGGGGTTRIQTEGRGKWINFFCSRKMANNLEMDQQQQQWTENCVCLCLQLHFLPPPFFPALVLGAFGDNKSEWSSPVGHSPLRRRPTLVPVVGGAVAAAAGPSVSPRQLAAGRVSAGGVDDDHDDGWFLLPSGDSARTMAAPRKGKMKGAANPMRIVVIIVRPLKRSGAHAAQPSVSAAEDHRSLAEEEETTDSGKI</sequence>
<proteinExistence type="predicted"/>
<accession>A0ABD2LBV6</accession>
<feature type="region of interest" description="Disordered" evidence="1">
    <location>
        <begin position="28"/>
        <end position="47"/>
    </location>
</feature>
<comment type="caution">
    <text evidence="2">The sequence shown here is derived from an EMBL/GenBank/DDBJ whole genome shotgun (WGS) entry which is preliminary data.</text>
</comment>
<feature type="region of interest" description="Disordered" evidence="1">
    <location>
        <begin position="204"/>
        <end position="234"/>
    </location>
</feature>
<evidence type="ECO:0000313" key="2">
    <source>
        <dbReference type="EMBL" id="KAL3112694.1"/>
    </source>
</evidence>
<reference evidence="2 3" key="1">
    <citation type="submission" date="2024-10" db="EMBL/GenBank/DDBJ databases">
        <authorList>
            <person name="Kim D."/>
        </authorList>
    </citation>
    <scope>NUCLEOTIDE SEQUENCE [LARGE SCALE GENOMIC DNA]</scope>
    <source>
        <strain evidence="2">BH-2024</strain>
    </source>
</reference>